<evidence type="ECO:0000256" key="6">
    <source>
        <dbReference type="SAM" id="Phobius"/>
    </source>
</evidence>
<dbReference type="SUPFAM" id="SSF103473">
    <property type="entry name" value="MFS general substrate transporter"/>
    <property type="match status" value="1"/>
</dbReference>
<feature type="transmembrane region" description="Helical" evidence="6">
    <location>
        <begin position="438"/>
        <end position="456"/>
    </location>
</feature>
<dbReference type="Ensembl" id="ENSEBUT00000014392.1">
    <property type="protein sequence ID" value="ENSEBUP00000013816.1"/>
    <property type="gene ID" value="ENSEBUG00000008710.1"/>
</dbReference>
<dbReference type="Proteomes" id="UP000694388">
    <property type="component" value="Unplaced"/>
</dbReference>
<evidence type="ECO:0000256" key="2">
    <source>
        <dbReference type="ARBA" id="ARBA00022692"/>
    </source>
</evidence>
<evidence type="ECO:0000256" key="5">
    <source>
        <dbReference type="SAM" id="MobiDB-lite"/>
    </source>
</evidence>
<sequence>MLYKEAADAVTERGHTEWSAAGNTCEGQKKPPLIGGQDRAARLVTWAQVALSLTPVLPGLVLSRTLSCKAMMLISMIAMYFGPFALIILFWLNRPEPEWLLLFPILRALFGGFSLFWGGANTLAAAIQSEEAKPTLSVQFRQNSVTRLLQSRPVDHSCSSIGVDESRGHFDRPSETGSGPDDHRWSKKSSPPTITSVKRSRRLMAIELTLGAFSVLGGLISGHIGTPSMVALTSLVIYTVAIIWGAFVLRDPPGGIQSPGSVSDVCMACCHMTKPTLQVVLLVSMSLVFTFSVSGGMHLLRVFVLSPPLCWDNVLLGYGDAFGDSFYITGFFANLVLSAYLPPEGLIAVGVASYSLGALGLAFVKSTSAFFAVRIIMCMGLITMPNIRSLLAKFTNPEHLRAVYTIAGLLGSLLNVAVTLGFNNMFVAYQNTFRGAPFLLSAAISTLILIPLLIIWRIDKRQNAAQNVEPNITEVT</sequence>
<feature type="transmembrane region" description="Helical" evidence="6">
    <location>
        <begin position="99"/>
        <end position="118"/>
    </location>
</feature>
<accession>A0A8C4QDH9</accession>
<feature type="transmembrane region" description="Helical" evidence="6">
    <location>
        <begin position="403"/>
        <end position="426"/>
    </location>
</feature>
<reference evidence="7" key="1">
    <citation type="submission" date="2025-08" db="UniProtKB">
        <authorList>
            <consortium name="Ensembl"/>
        </authorList>
    </citation>
    <scope>IDENTIFICATION</scope>
</reference>
<dbReference type="GO" id="GO:0022857">
    <property type="term" value="F:transmembrane transporter activity"/>
    <property type="evidence" value="ECO:0007669"/>
    <property type="project" value="TreeGrafter"/>
</dbReference>
<feature type="transmembrane region" description="Helical" evidence="6">
    <location>
        <begin position="70"/>
        <end position="93"/>
    </location>
</feature>
<reference evidence="7" key="2">
    <citation type="submission" date="2025-09" db="UniProtKB">
        <authorList>
            <consortium name="Ensembl"/>
        </authorList>
    </citation>
    <scope>IDENTIFICATION</scope>
</reference>
<evidence type="ECO:0000256" key="3">
    <source>
        <dbReference type="ARBA" id="ARBA00022989"/>
    </source>
</evidence>
<feature type="transmembrane region" description="Helical" evidence="6">
    <location>
        <begin position="279"/>
        <end position="305"/>
    </location>
</feature>
<evidence type="ECO:0000313" key="7">
    <source>
        <dbReference type="Ensembl" id="ENSEBUP00000013816.1"/>
    </source>
</evidence>
<dbReference type="AlphaFoldDB" id="A0A8C4QDH9"/>
<feature type="transmembrane region" description="Helical" evidence="6">
    <location>
        <begin position="346"/>
        <end position="364"/>
    </location>
</feature>
<feature type="transmembrane region" description="Helical" evidence="6">
    <location>
        <begin position="43"/>
        <end position="63"/>
    </location>
</feature>
<feature type="transmembrane region" description="Helical" evidence="6">
    <location>
        <begin position="230"/>
        <end position="249"/>
    </location>
</feature>
<protein>
    <submittedName>
        <fullName evidence="7">Uncharacterized protein</fullName>
    </submittedName>
</protein>
<feature type="transmembrane region" description="Helical" evidence="6">
    <location>
        <begin position="325"/>
        <end position="341"/>
    </location>
</feature>
<proteinExistence type="predicted"/>
<organism evidence="7 8">
    <name type="scientific">Eptatretus burgeri</name>
    <name type="common">Inshore hagfish</name>
    <dbReference type="NCBI Taxonomy" id="7764"/>
    <lineage>
        <taxon>Eukaryota</taxon>
        <taxon>Metazoa</taxon>
        <taxon>Chordata</taxon>
        <taxon>Craniata</taxon>
        <taxon>Vertebrata</taxon>
        <taxon>Cyclostomata</taxon>
        <taxon>Myxini</taxon>
        <taxon>Myxiniformes</taxon>
        <taxon>Myxinidae</taxon>
        <taxon>Eptatretinae</taxon>
        <taxon>Eptatretus</taxon>
    </lineage>
</organism>
<dbReference type="GO" id="GO:0016020">
    <property type="term" value="C:membrane"/>
    <property type="evidence" value="ECO:0007669"/>
    <property type="project" value="UniProtKB-SubCell"/>
</dbReference>
<feature type="region of interest" description="Disordered" evidence="5">
    <location>
        <begin position="156"/>
        <end position="194"/>
    </location>
</feature>
<dbReference type="InterPro" id="IPR036259">
    <property type="entry name" value="MFS_trans_sf"/>
</dbReference>
<feature type="transmembrane region" description="Helical" evidence="6">
    <location>
        <begin position="203"/>
        <end position="224"/>
    </location>
</feature>
<dbReference type="GeneTree" id="ENSGT01050000247873"/>
<comment type="subcellular location">
    <subcellularLocation>
        <location evidence="1">Membrane</location>
        <topology evidence="1">Multi-pass membrane protein</topology>
    </subcellularLocation>
</comment>
<dbReference type="OMA" id="CLWTLIF"/>
<name>A0A8C4QDH9_EPTBU</name>
<keyword evidence="4 6" id="KW-0472">Membrane</keyword>
<dbReference type="PANTHER" id="PTHR23507:SF3">
    <property type="entry name" value="THYMIC STROMAL COTRANSPORTER HOMOLOG"/>
    <property type="match status" value="1"/>
</dbReference>
<evidence type="ECO:0000256" key="1">
    <source>
        <dbReference type="ARBA" id="ARBA00004141"/>
    </source>
</evidence>
<keyword evidence="8" id="KW-1185">Reference proteome</keyword>
<evidence type="ECO:0000313" key="8">
    <source>
        <dbReference type="Proteomes" id="UP000694388"/>
    </source>
</evidence>
<keyword evidence="2 6" id="KW-0812">Transmembrane</keyword>
<keyword evidence="3 6" id="KW-1133">Transmembrane helix</keyword>
<feature type="transmembrane region" description="Helical" evidence="6">
    <location>
        <begin position="370"/>
        <end position="391"/>
    </location>
</feature>
<dbReference type="PANTHER" id="PTHR23507">
    <property type="entry name" value="ZGC:174356"/>
    <property type="match status" value="1"/>
</dbReference>
<feature type="compositionally biased region" description="Basic and acidic residues" evidence="5">
    <location>
        <begin position="164"/>
        <end position="184"/>
    </location>
</feature>
<evidence type="ECO:0000256" key="4">
    <source>
        <dbReference type="ARBA" id="ARBA00023136"/>
    </source>
</evidence>